<reference evidence="3" key="1">
    <citation type="submission" date="2012-08" db="EMBL/GenBank/DDBJ databases">
        <title>The Genome Sequence of Wuchereria bancrofti.</title>
        <authorList>
            <person name="Nutman T.B."/>
            <person name="Fink D.L."/>
            <person name="Russ C."/>
            <person name="Young S."/>
            <person name="Zeng Q."/>
            <person name="Koehrsen M."/>
            <person name="Alvarado L."/>
            <person name="Berlin A."/>
            <person name="Chapman S.B."/>
            <person name="Chen Z."/>
            <person name="Freedman E."/>
            <person name="Gellesch M."/>
            <person name="Goldberg J."/>
            <person name="Griggs A."/>
            <person name="Gujja S."/>
            <person name="Heilman E.R."/>
            <person name="Heiman D."/>
            <person name="Hepburn T."/>
            <person name="Howarth C."/>
            <person name="Jen D."/>
            <person name="Larson L."/>
            <person name="Lewis B."/>
            <person name="Mehta T."/>
            <person name="Park D."/>
            <person name="Pearson M."/>
            <person name="Roberts A."/>
            <person name="Saif S."/>
            <person name="Shea T."/>
            <person name="Shenoy N."/>
            <person name="Sisk P."/>
            <person name="Stolte C."/>
            <person name="Sykes S."/>
            <person name="Walk T."/>
            <person name="White J."/>
            <person name="Yandava C."/>
            <person name="Haas B."/>
            <person name="Henn M.R."/>
            <person name="Nusbaum C."/>
            <person name="Birren B."/>
        </authorList>
    </citation>
    <scope>NUCLEOTIDE SEQUENCE [LARGE SCALE GENOMIC DNA]</scope>
    <source>
        <strain evidence="3">NA</strain>
    </source>
</reference>
<evidence type="ECO:0000313" key="3">
    <source>
        <dbReference type="Proteomes" id="UP000004810"/>
    </source>
</evidence>
<dbReference type="GO" id="GO:0036464">
    <property type="term" value="C:cytoplasmic ribonucleoprotein granule"/>
    <property type="evidence" value="ECO:0007669"/>
    <property type="project" value="TreeGrafter"/>
</dbReference>
<dbReference type="InterPro" id="IPR051101">
    <property type="entry name" value="ZC3H12/N4BP1_RNase_Reg"/>
</dbReference>
<gene>
    <name evidence="2" type="ORF">WUBG_18271</name>
</gene>
<dbReference type="Proteomes" id="UP000004810">
    <property type="component" value="Unassembled WGS sequence"/>
</dbReference>
<dbReference type="Gene3D" id="3.40.50.11980">
    <property type="match status" value="1"/>
</dbReference>
<evidence type="ECO:0000259" key="1">
    <source>
        <dbReference type="Pfam" id="PF11977"/>
    </source>
</evidence>
<organism evidence="2 3">
    <name type="scientific">Wuchereria bancrofti</name>
    <dbReference type="NCBI Taxonomy" id="6293"/>
    <lineage>
        <taxon>Eukaryota</taxon>
        <taxon>Metazoa</taxon>
        <taxon>Ecdysozoa</taxon>
        <taxon>Nematoda</taxon>
        <taxon>Chromadorea</taxon>
        <taxon>Rhabditida</taxon>
        <taxon>Spirurina</taxon>
        <taxon>Spiruromorpha</taxon>
        <taxon>Filarioidea</taxon>
        <taxon>Onchocercidae</taxon>
        <taxon>Wuchereria</taxon>
    </lineage>
</organism>
<feature type="domain" description="RNase NYN" evidence="1">
    <location>
        <begin position="6"/>
        <end position="48"/>
    </location>
</feature>
<dbReference type="AlphaFoldDB" id="J9E643"/>
<dbReference type="GO" id="GO:0005634">
    <property type="term" value="C:nucleus"/>
    <property type="evidence" value="ECO:0007669"/>
    <property type="project" value="TreeGrafter"/>
</dbReference>
<dbReference type="InterPro" id="IPR021869">
    <property type="entry name" value="RNase_Zc3h12_NYN"/>
</dbReference>
<dbReference type="Pfam" id="PF11977">
    <property type="entry name" value="RNase_Zc3h12a"/>
    <property type="match status" value="1"/>
</dbReference>
<dbReference type="GO" id="GO:0004521">
    <property type="term" value="F:RNA endonuclease activity"/>
    <property type="evidence" value="ECO:0007669"/>
    <property type="project" value="TreeGrafter"/>
</dbReference>
<dbReference type="PANTHER" id="PTHR12876">
    <property type="entry name" value="N4BP1-RELATED"/>
    <property type="match status" value="1"/>
</dbReference>
<feature type="non-terminal residue" evidence="2">
    <location>
        <position position="1"/>
    </location>
</feature>
<evidence type="ECO:0000313" key="2">
    <source>
        <dbReference type="EMBL" id="EJW70824.1"/>
    </source>
</evidence>
<proteinExistence type="predicted"/>
<comment type="caution">
    <text evidence="2">The sequence shown here is derived from an EMBL/GenBank/DDBJ whole genome shotgun (WGS) entry which is preliminary data.</text>
</comment>
<accession>J9E643</accession>
<dbReference type="GO" id="GO:0003729">
    <property type="term" value="F:mRNA binding"/>
    <property type="evidence" value="ECO:0007669"/>
    <property type="project" value="TreeGrafter"/>
</dbReference>
<name>J9E643_WUCBA</name>
<protein>
    <recommendedName>
        <fullName evidence="1">RNase NYN domain-containing protein</fullName>
    </recommendedName>
</protein>
<dbReference type="EMBL" id="ADBV01020462">
    <property type="protein sequence ID" value="EJW70824.1"/>
    <property type="molecule type" value="Genomic_DNA"/>
</dbReference>
<dbReference type="PANTHER" id="PTHR12876:SF35">
    <property type="entry name" value="LD08718P-RELATED"/>
    <property type="match status" value="1"/>
</dbReference>
<sequence>KSESLYGRKEVFSCRGIRECVQFFRNRGHTDIIVFVPQFRREMARSDCQMLKNLF</sequence>